<dbReference type="GO" id="GO:0015562">
    <property type="term" value="F:efflux transmembrane transporter activity"/>
    <property type="evidence" value="ECO:0007669"/>
    <property type="project" value="InterPro"/>
</dbReference>
<evidence type="ECO:0000313" key="4">
    <source>
        <dbReference type="EMBL" id="BBL34275.1"/>
    </source>
</evidence>
<dbReference type="InterPro" id="IPR003423">
    <property type="entry name" value="OMP_efflux"/>
</dbReference>
<dbReference type="AlphaFoldDB" id="A0A4Y1YQP3"/>
<evidence type="ECO:0000256" key="3">
    <source>
        <dbReference type="SAM" id="Coils"/>
    </source>
</evidence>
<dbReference type="Gene3D" id="1.20.1600.10">
    <property type="entry name" value="Outer membrane efflux proteins (OEP)"/>
    <property type="match status" value="1"/>
</dbReference>
<keyword evidence="2" id="KW-0472">Membrane</keyword>
<accession>A0A4Y1YQP3</accession>
<dbReference type="Pfam" id="PF02321">
    <property type="entry name" value="OEP"/>
    <property type="match status" value="2"/>
</dbReference>
<keyword evidence="3" id="KW-0175">Coiled coil</keyword>
<keyword evidence="2" id="KW-0449">Lipoprotein</keyword>
<reference evidence="4 5" key="1">
    <citation type="submission" date="2019-06" db="EMBL/GenBank/DDBJ databases">
        <title>Nitrosomonas stercoris KYUHI-S whole genome shotgun sequence.</title>
        <authorList>
            <person name="Nakagawa T."/>
            <person name="Tsuchiya Y."/>
            <person name="Takahashi R."/>
        </authorList>
    </citation>
    <scope>NUCLEOTIDE SEQUENCE [LARGE SCALE GENOMIC DNA]</scope>
    <source>
        <strain evidence="4 5">KYUHI-S</strain>
    </source>
</reference>
<evidence type="ECO:0000256" key="1">
    <source>
        <dbReference type="ARBA" id="ARBA00007613"/>
    </source>
</evidence>
<dbReference type="GO" id="GO:0005886">
    <property type="term" value="C:plasma membrane"/>
    <property type="evidence" value="ECO:0007669"/>
    <property type="project" value="UniProtKB-SubCell"/>
</dbReference>
<gene>
    <name evidence="4" type="ORF">Nstercoris_00506</name>
</gene>
<dbReference type="SUPFAM" id="SSF56954">
    <property type="entry name" value="Outer membrane efflux proteins (OEP)"/>
    <property type="match status" value="1"/>
</dbReference>
<feature type="coiled-coil region" evidence="3">
    <location>
        <begin position="412"/>
        <end position="442"/>
    </location>
</feature>
<comment type="subcellular location">
    <subcellularLocation>
        <location evidence="2">Cell membrane</location>
        <topology evidence="2">Lipid-anchor</topology>
    </subcellularLocation>
</comment>
<protein>
    <submittedName>
        <fullName evidence="4">Outer membrane protein OprM</fullName>
    </submittedName>
</protein>
<keyword evidence="2" id="KW-0564">Palmitate</keyword>
<evidence type="ECO:0000313" key="5">
    <source>
        <dbReference type="Proteomes" id="UP000316473"/>
    </source>
</evidence>
<dbReference type="PANTHER" id="PTHR30203">
    <property type="entry name" value="OUTER MEMBRANE CATION EFFLUX PROTEIN"/>
    <property type="match status" value="1"/>
</dbReference>
<evidence type="ECO:0000256" key="2">
    <source>
        <dbReference type="RuleBase" id="RU362097"/>
    </source>
</evidence>
<sequence>MSPHLSLRYWILSTTLSTAFQATKTTCFRCKKLTSATLQRYKTLITLLCLSTLLTACAMGPDYSRPEIDTGEKFRLSQTEGRSIANLSWWELLQDQKLQSLIDLALTENKDLQQAAASVEELQARLGIARMDFLPGITVDGTAPIETLGGFSRKGFPTPYNYYGQSILNWEIDIWGRIRRSNEAARADLLEREENRRAVVLSLVSSVAQSYFDLLQFDTQLSIAQHALTSWEESVAISSAQLQEGMATQLDLDQFEAERARSAALVADLTRLIAQKEHELSVLTGRRPTSIMRGYTLDEQTTPVEIPAGLPAELLQRRPDILQAEQSLHAATARIGVAKAARFPKITLTGFFGFSSPALSTLLDSDSKFGAAGFGLAAPILNAQSLGYEQRAAEAQAKQALAQYEQAILTAFKEVEDALAAIRSAKDQHKAQQEQVVALNSALEMANLRYEGGITSYVDVLLAKRQLFNAETALTTARHLYLVSVVQLYKALGGGWLTEDAETLLPISTTGLLQHN</sequence>
<dbReference type="KEGG" id="nst:Nstercoris_00506"/>
<keyword evidence="2" id="KW-1134">Transmembrane beta strand</keyword>
<dbReference type="PANTHER" id="PTHR30203:SF33">
    <property type="entry name" value="BLR4455 PROTEIN"/>
    <property type="match status" value="1"/>
</dbReference>
<proteinExistence type="inferred from homology"/>
<keyword evidence="5" id="KW-1185">Reference proteome</keyword>
<dbReference type="Gene3D" id="2.20.200.10">
    <property type="entry name" value="Outer membrane efflux proteins (OEP)"/>
    <property type="match status" value="1"/>
</dbReference>
<name>A0A4Y1YQP3_9PROT</name>
<comment type="similarity">
    <text evidence="1 2">Belongs to the outer membrane factor (OMF) (TC 1.B.17) family.</text>
</comment>
<organism evidence="4 5">
    <name type="scientific">Nitrosomonas stercoris</name>
    <dbReference type="NCBI Taxonomy" id="1444684"/>
    <lineage>
        <taxon>Bacteria</taxon>
        <taxon>Pseudomonadati</taxon>
        <taxon>Pseudomonadota</taxon>
        <taxon>Betaproteobacteria</taxon>
        <taxon>Nitrosomonadales</taxon>
        <taxon>Nitrosomonadaceae</taxon>
        <taxon>Nitrosomonas</taxon>
    </lineage>
</organism>
<dbReference type="InterPro" id="IPR010131">
    <property type="entry name" value="MdtP/NodT-like"/>
</dbReference>
<dbReference type="NCBIfam" id="TIGR01845">
    <property type="entry name" value="outer_NodT"/>
    <property type="match status" value="1"/>
</dbReference>
<keyword evidence="2" id="KW-0812">Transmembrane</keyword>
<dbReference type="Proteomes" id="UP000316473">
    <property type="component" value="Chromosome"/>
</dbReference>
<dbReference type="EMBL" id="AP019755">
    <property type="protein sequence ID" value="BBL34275.1"/>
    <property type="molecule type" value="Genomic_DNA"/>
</dbReference>